<keyword evidence="1" id="KW-0540">Nuclease</keyword>
<dbReference type="CDD" id="cd09739">
    <property type="entry name" value="Cas6_I-F"/>
    <property type="match status" value="1"/>
</dbReference>
<gene>
    <name evidence="1" type="ORF">H4684_003873</name>
</gene>
<reference evidence="1 2" key="1">
    <citation type="submission" date="2020-10" db="EMBL/GenBank/DDBJ databases">
        <title>Genomic Encyclopedia of Type Strains, Phase IV (KMG-IV): sequencing the most valuable type-strain genomes for metagenomic binning, comparative biology and taxonomic classification.</title>
        <authorList>
            <person name="Goeker M."/>
        </authorList>
    </citation>
    <scope>NUCLEOTIDE SEQUENCE [LARGE SCALE GENOMIC DNA]</scope>
    <source>
        <strain evidence="1 2">DSM 4194</strain>
    </source>
</reference>
<dbReference type="GO" id="GO:0016787">
    <property type="term" value="F:hydrolase activity"/>
    <property type="evidence" value="ECO:0007669"/>
    <property type="project" value="UniProtKB-KW"/>
</dbReference>
<dbReference type="RefSeq" id="WP_192624956.1">
    <property type="nucleotide sequence ID" value="NZ_JADBGG010000048.1"/>
</dbReference>
<evidence type="ECO:0000313" key="1">
    <source>
        <dbReference type="EMBL" id="MBE1427184.1"/>
    </source>
</evidence>
<dbReference type="Gene3D" id="3.30.70.2540">
    <property type="entry name" value="CRISPR-associated endoribonuclease Cas6/Csy4"/>
    <property type="match status" value="1"/>
</dbReference>
<dbReference type="InterPro" id="IPR013396">
    <property type="entry name" value="CRISPR-assoc_prot_Csy4"/>
</dbReference>
<keyword evidence="1" id="KW-0378">Hydrolase</keyword>
<dbReference type="Proteomes" id="UP000639010">
    <property type="component" value="Unassembled WGS sequence"/>
</dbReference>
<dbReference type="Pfam" id="PF09618">
    <property type="entry name" value="Cas_Csy4"/>
    <property type="match status" value="1"/>
</dbReference>
<comment type="caution">
    <text evidence="1">The sequence shown here is derived from an EMBL/GenBank/DDBJ whole genome shotgun (WGS) entry which is preliminary data.</text>
</comment>
<proteinExistence type="predicted"/>
<keyword evidence="1" id="KW-0255">Endonuclease</keyword>
<dbReference type="GO" id="GO:0004519">
    <property type="term" value="F:endonuclease activity"/>
    <property type="evidence" value="ECO:0007669"/>
    <property type="project" value="UniProtKB-KW"/>
</dbReference>
<protein>
    <submittedName>
        <fullName evidence="1">CRISPR-associated endonuclease Csy4</fullName>
        <ecNumber evidence="1">3.1.-.-</ecNumber>
    </submittedName>
</protein>
<accession>A0ABR9H904</accession>
<dbReference type="EC" id="3.1.-.-" evidence="1"/>
<evidence type="ECO:0000313" key="2">
    <source>
        <dbReference type="Proteomes" id="UP000639010"/>
    </source>
</evidence>
<dbReference type="EMBL" id="JADBGG010000048">
    <property type="protein sequence ID" value="MBE1427184.1"/>
    <property type="molecule type" value="Genomic_DNA"/>
</dbReference>
<keyword evidence="2" id="KW-1185">Reference proteome</keyword>
<sequence length="186" mass="20669">MDHYIEFHLLPDPEFAPTQLMNVLFGKLHLALAELGSGDVGVSFPDGDNARTLGARLRLHGTAAALDRVMQINWNTGIRDHVAQTPIAPIPANVGHRSLHRVQAKSNPDRLRRRMMKRHGVDAEAAAQQIPDSATETLKLPYVQIKSLSSGKHFRLFFHFGPVEVMARSGVFNAYGLSREATVPWF</sequence>
<name>A0ABR9H904_9BACT</name>
<dbReference type="InterPro" id="IPR042564">
    <property type="entry name" value="CRISPR-Cas6/Csy4_sf"/>
</dbReference>
<organism evidence="1 2">
    <name type="scientific">Desulfomicrobium macestii</name>
    <dbReference type="NCBI Taxonomy" id="90731"/>
    <lineage>
        <taxon>Bacteria</taxon>
        <taxon>Pseudomonadati</taxon>
        <taxon>Thermodesulfobacteriota</taxon>
        <taxon>Desulfovibrionia</taxon>
        <taxon>Desulfovibrionales</taxon>
        <taxon>Desulfomicrobiaceae</taxon>
        <taxon>Desulfomicrobium</taxon>
    </lineage>
</organism>
<dbReference type="NCBIfam" id="TIGR02563">
    <property type="entry name" value="cas_Csy4"/>
    <property type="match status" value="1"/>
</dbReference>